<keyword evidence="2" id="KW-1185">Reference proteome</keyword>
<reference evidence="2" key="1">
    <citation type="journal article" date="2023" name="G3 (Bethesda)">
        <title>Genome assembly and association tests identify interacting loci associated with vigor, precocity, and sex in interspecific pistachio rootstocks.</title>
        <authorList>
            <person name="Palmer W."/>
            <person name="Jacygrad E."/>
            <person name="Sagayaradj S."/>
            <person name="Cavanaugh K."/>
            <person name="Han R."/>
            <person name="Bertier L."/>
            <person name="Beede B."/>
            <person name="Kafkas S."/>
            <person name="Golino D."/>
            <person name="Preece J."/>
            <person name="Michelmore R."/>
        </authorList>
    </citation>
    <scope>NUCLEOTIDE SEQUENCE [LARGE SCALE GENOMIC DNA]</scope>
</reference>
<proteinExistence type="predicted"/>
<comment type="caution">
    <text evidence="1">The sequence shown here is derived from an EMBL/GenBank/DDBJ whole genome shotgun (WGS) entry which is preliminary data.</text>
</comment>
<evidence type="ECO:0000313" key="1">
    <source>
        <dbReference type="EMBL" id="KAJ0020226.1"/>
    </source>
</evidence>
<organism evidence="1 2">
    <name type="scientific">Pistacia integerrima</name>
    <dbReference type="NCBI Taxonomy" id="434235"/>
    <lineage>
        <taxon>Eukaryota</taxon>
        <taxon>Viridiplantae</taxon>
        <taxon>Streptophyta</taxon>
        <taxon>Embryophyta</taxon>
        <taxon>Tracheophyta</taxon>
        <taxon>Spermatophyta</taxon>
        <taxon>Magnoliopsida</taxon>
        <taxon>eudicotyledons</taxon>
        <taxon>Gunneridae</taxon>
        <taxon>Pentapetalae</taxon>
        <taxon>rosids</taxon>
        <taxon>malvids</taxon>
        <taxon>Sapindales</taxon>
        <taxon>Anacardiaceae</taxon>
        <taxon>Pistacia</taxon>
    </lineage>
</organism>
<name>A0ACC0XP88_9ROSI</name>
<dbReference type="Proteomes" id="UP001163603">
    <property type="component" value="Chromosome 11"/>
</dbReference>
<accession>A0ACC0XP88</accession>
<sequence length="187" mass="20893">MLGVFVQEKPFTCLYTESDIAFLIDSETFEQLEVPLDLFGKASAYLKDAAVPFCVFNYYFSLHVEGMKVSLELFDGRPLSARMPKRVTCTIKEIHVSTKGPTVTPRYQRAVLDNGVTVLVPSYLEIGEEIFINPEDDSYIGSNYLTSLGSPLLTKRHFIILDTAFPVGEVELVSGCVLKEMSQKSFA</sequence>
<dbReference type="EMBL" id="CM047746">
    <property type="protein sequence ID" value="KAJ0020226.1"/>
    <property type="molecule type" value="Genomic_DNA"/>
</dbReference>
<gene>
    <name evidence="1" type="ORF">Pint_31429</name>
</gene>
<evidence type="ECO:0000313" key="2">
    <source>
        <dbReference type="Proteomes" id="UP001163603"/>
    </source>
</evidence>
<protein>
    <submittedName>
        <fullName evidence="1">Uncharacterized protein</fullName>
    </submittedName>
</protein>